<proteinExistence type="predicted"/>
<name>A0A645DR96_9ZZZZ</name>
<dbReference type="PROSITE" id="PS50943">
    <property type="entry name" value="HTH_CROC1"/>
    <property type="match status" value="1"/>
</dbReference>
<keyword evidence="1" id="KW-0238">DNA-binding</keyword>
<reference evidence="3" key="1">
    <citation type="submission" date="2019-08" db="EMBL/GenBank/DDBJ databases">
        <authorList>
            <person name="Kucharzyk K."/>
            <person name="Murdoch R.W."/>
            <person name="Higgins S."/>
            <person name="Loffler F."/>
        </authorList>
    </citation>
    <scope>NUCLEOTIDE SEQUENCE</scope>
</reference>
<dbReference type="GO" id="GO:0003677">
    <property type="term" value="F:DNA binding"/>
    <property type="evidence" value="ECO:0007669"/>
    <property type="project" value="UniProtKB-KW"/>
</dbReference>
<dbReference type="CDD" id="cd00093">
    <property type="entry name" value="HTH_XRE"/>
    <property type="match status" value="1"/>
</dbReference>
<dbReference type="EMBL" id="VSSQ01038329">
    <property type="protein sequence ID" value="MPM91233.1"/>
    <property type="molecule type" value="Genomic_DNA"/>
</dbReference>
<gene>
    <name evidence="3" type="ORF">SDC9_138360</name>
</gene>
<evidence type="ECO:0000256" key="1">
    <source>
        <dbReference type="ARBA" id="ARBA00023125"/>
    </source>
</evidence>
<dbReference type="SUPFAM" id="SSF47413">
    <property type="entry name" value="lambda repressor-like DNA-binding domains"/>
    <property type="match status" value="1"/>
</dbReference>
<evidence type="ECO:0000259" key="2">
    <source>
        <dbReference type="PROSITE" id="PS50943"/>
    </source>
</evidence>
<dbReference type="SMART" id="SM00530">
    <property type="entry name" value="HTH_XRE"/>
    <property type="match status" value="1"/>
</dbReference>
<evidence type="ECO:0000313" key="3">
    <source>
        <dbReference type="EMBL" id="MPM91233.1"/>
    </source>
</evidence>
<dbReference type="PANTHER" id="PTHR46558">
    <property type="entry name" value="TRACRIPTIONAL REGULATORY PROTEIN-RELATED-RELATED"/>
    <property type="match status" value="1"/>
</dbReference>
<feature type="domain" description="HTH cro/C1-type" evidence="2">
    <location>
        <begin position="6"/>
        <end position="61"/>
    </location>
</feature>
<dbReference type="AlphaFoldDB" id="A0A645DR96"/>
<dbReference type="Pfam" id="PF01381">
    <property type="entry name" value="HTH_3"/>
    <property type="match status" value="1"/>
</dbReference>
<accession>A0A645DR96</accession>
<protein>
    <recommendedName>
        <fullName evidence="2">HTH cro/C1-type domain-containing protein</fullName>
    </recommendedName>
</protein>
<organism evidence="3">
    <name type="scientific">bioreactor metagenome</name>
    <dbReference type="NCBI Taxonomy" id="1076179"/>
    <lineage>
        <taxon>unclassified sequences</taxon>
        <taxon>metagenomes</taxon>
        <taxon>ecological metagenomes</taxon>
    </lineage>
</organism>
<dbReference type="InterPro" id="IPR010982">
    <property type="entry name" value="Lambda_DNA-bd_dom_sf"/>
</dbReference>
<dbReference type="InterPro" id="IPR001387">
    <property type="entry name" value="Cro/C1-type_HTH"/>
</dbReference>
<dbReference type="Gene3D" id="1.10.260.40">
    <property type="entry name" value="lambda repressor-like DNA-binding domains"/>
    <property type="match status" value="1"/>
</dbReference>
<comment type="caution">
    <text evidence="3">The sequence shown here is derived from an EMBL/GenBank/DDBJ whole genome shotgun (WGS) entry which is preliminary data.</text>
</comment>
<sequence>MFGTNLQFLRKMHNGMTQEELSEKMGVSRQTISKWELDATYPEMDKVLELCQLFSCSMDQLIREDMNVCGEAYSHIRIEDVGEFQYIRYAVISMEPEDDAVNHVKSWATHLGIEQPEIIGWDFPFVSQEQVNVFHMHGYAAACILPSGIKLDDNNAEVITQKKQKYVAITIKEPFKAPFSIIPNAYKTLMSYMQINGLQGKNDKDIISCFEKVYIINGIDYMDVYIAIK</sequence>
<dbReference type="PANTHER" id="PTHR46558:SF13">
    <property type="entry name" value="HTH-TYPE TRANSCRIPTIONAL REGULATOR IMMR"/>
    <property type="match status" value="1"/>
</dbReference>